<dbReference type="Proteomes" id="UP000008044">
    <property type="component" value="Chromosome"/>
</dbReference>
<dbReference type="KEGG" id="pec:W5S_3431"/>
<accession>A0A0H3I9B8</accession>
<name>A0A0H3I9B8_PECPM</name>
<dbReference type="STRING" id="1905730.W5S_3431"/>
<dbReference type="HOGENOM" id="CLU_917818_0_0_6"/>
<dbReference type="EMBL" id="CP003415">
    <property type="protein sequence ID" value="AFI91501.1"/>
    <property type="molecule type" value="Genomic_DNA"/>
</dbReference>
<evidence type="ECO:0000313" key="1">
    <source>
        <dbReference type="EMBL" id="AFI91501.1"/>
    </source>
</evidence>
<organism evidence="1 2">
    <name type="scientific">Pectobacterium parmentieri</name>
    <dbReference type="NCBI Taxonomy" id="1905730"/>
    <lineage>
        <taxon>Bacteria</taxon>
        <taxon>Pseudomonadati</taxon>
        <taxon>Pseudomonadota</taxon>
        <taxon>Gammaproteobacteria</taxon>
        <taxon>Enterobacterales</taxon>
        <taxon>Pectobacteriaceae</taxon>
        <taxon>Pectobacterium</taxon>
    </lineage>
</organism>
<dbReference type="PATRIC" id="fig|1166016.3.peg.3489"/>
<dbReference type="AlphaFoldDB" id="A0A0H3I9B8"/>
<dbReference type="RefSeq" id="WP_014700975.1">
    <property type="nucleotide sequence ID" value="NC_017845.1"/>
</dbReference>
<protein>
    <submittedName>
        <fullName evidence="1">Uncharacterized protein</fullName>
    </submittedName>
</protein>
<gene>
    <name evidence="1" type="ordered locus">W5S_3431</name>
</gene>
<sequence length="308" mass="35699">MCIIHEYIQQAYQRTLGYAPDYDEICWQLDDDAGITYVNTQTLFENEQLTAVMETMLERLDTDDAKRERSRKVLTLWINATNWQANGNGVEHGYLYLPRVHPQISGRTDQLLRADIMPLYELDEAAFREASGQSDSLPDEYVTLAQFRQSERYWFRFMDHLERSLRDVSHQCAETLTQFVSACTFEEKQIRRWVGKSGEIRLYMSRQSIDEIDIMEFEDDFLTQHVDAIAAGIYIPVTFRADVHYRNGAVMKSFTGDTEVNDPEHPNASDYYEVMVGAIEWIREESEHVVSLLNTVSQPATVVHQLAA</sequence>
<evidence type="ECO:0000313" key="2">
    <source>
        <dbReference type="Proteomes" id="UP000008044"/>
    </source>
</evidence>
<reference evidence="1 2" key="1">
    <citation type="journal article" date="2012" name="J. Bacteriol.">
        <title>Genome sequence of Pectobacterium sp. strain SCC3193.</title>
        <authorList>
            <person name="Koskinen J.P."/>
            <person name="Laine P."/>
            <person name="Niemi O."/>
            <person name="Nykyri J."/>
            <person name="Harjunpaa H."/>
            <person name="Auvinen P."/>
            <person name="Paulin L."/>
            <person name="Pirhonen M."/>
            <person name="Palva T."/>
            <person name="Holm L."/>
        </authorList>
    </citation>
    <scope>NUCLEOTIDE SEQUENCE [LARGE SCALE GENOMIC DNA]</scope>
    <source>
        <strain evidence="1 2">SCC3193</strain>
    </source>
</reference>
<dbReference type="eggNOG" id="ENOG502ZYTW">
    <property type="taxonomic scope" value="Bacteria"/>
</dbReference>
<proteinExistence type="predicted"/>